<accession>A0A4Y2CHG2</accession>
<proteinExistence type="predicted"/>
<reference evidence="1 2" key="1">
    <citation type="journal article" date="2019" name="Sci. Rep.">
        <title>Orb-weaving spider Araneus ventricosus genome elucidates the spidroin gene catalogue.</title>
        <authorList>
            <person name="Kono N."/>
            <person name="Nakamura H."/>
            <person name="Ohtoshi R."/>
            <person name="Moran D.A.P."/>
            <person name="Shinohara A."/>
            <person name="Yoshida Y."/>
            <person name="Fujiwara M."/>
            <person name="Mori M."/>
            <person name="Tomita M."/>
            <person name="Arakawa K."/>
        </authorList>
    </citation>
    <scope>NUCLEOTIDE SEQUENCE [LARGE SCALE GENOMIC DNA]</scope>
</reference>
<sequence length="87" mass="10035">MRLSPYYMSTHPIQLEMRLVRPDNLFPVINIQWRSWQAQARRKPVCRTVTNGTRVGHRFRKPISMMVSSTVRTVALVNAPTLKSAAI</sequence>
<evidence type="ECO:0000313" key="1">
    <source>
        <dbReference type="EMBL" id="GBM03326.1"/>
    </source>
</evidence>
<dbReference type="AlphaFoldDB" id="A0A4Y2CHG2"/>
<comment type="caution">
    <text evidence="1">The sequence shown here is derived from an EMBL/GenBank/DDBJ whole genome shotgun (WGS) entry which is preliminary data.</text>
</comment>
<evidence type="ECO:0000313" key="2">
    <source>
        <dbReference type="Proteomes" id="UP000499080"/>
    </source>
</evidence>
<gene>
    <name evidence="1" type="ORF">AVEN_256876_1</name>
</gene>
<dbReference type="EMBL" id="BGPR01000190">
    <property type="protein sequence ID" value="GBM03326.1"/>
    <property type="molecule type" value="Genomic_DNA"/>
</dbReference>
<dbReference type="Proteomes" id="UP000499080">
    <property type="component" value="Unassembled WGS sequence"/>
</dbReference>
<keyword evidence="2" id="KW-1185">Reference proteome</keyword>
<protein>
    <submittedName>
        <fullName evidence="1">Uncharacterized protein</fullName>
    </submittedName>
</protein>
<name>A0A4Y2CHG2_ARAVE</name>
<organism evidence="1 2">
    <name type="scientific">Araneus ventricosus</name>
    <name type="common">Orbweaver spider</name>
    <name type="synonym">Epeira ventricosa</name>
    <dbReference type="NCBI Taxonomy" id="182803"/>
    <lineage>
        <taxon>Eukaryota</taxon>
        <taxon>Metazoa</taxon>
        <taxon>Ecdysozoa</taxon>
        <taxon>Arthropoda</taxon>
        <taxon>Chelicerata</taxon>
        <taxon>Arachnida</taxon>
        <taxon>Araneae</taxon>
        <taxon>Araneomorphae</taxon>
        <taxon>Entelegynae</taxon>
        <taxon>Araneoidea</taxon>
        <taxon>Araneidae</taxon>
        <taxon>Araneus</taxon>
    </lineage>
</organism>